<organism evidence="1 2">
    <name type="scientific">Rubroshorea leprosula</name>
    <dbReference type="NCBI Taxonomy" id="152421"/>
    <lineage>
        <taxon>Eukaryota</taxon>
        <taxon>Viridiplantae</taxon>
        <taxon>Streptophyta</taxon>
        <taxon>Embryophyta</taxon>
        <taxon>Tracheophyta</taxon>
        <taxon>Spermatophyta</taxon>
        <taxon>Magnoliopsida</taxon>
        <taxon>eudicotyledons</taxon>
        <taxon>Gunneridae</taxon>
        <taxon>Pentapetalae</taxon>
        <taxon>rosids</taxon>
        <taxon>malvids</taxon>
        <taxon>Malvales</taxon>
        <taxon>Dipterocarpaceae</taxon>
        <taxon>Rubroshorea</taxon>
    </lineage>
</organism>
<dbReference type="EMBL" id="BPVZ01000038">
    <property type="protein sequence ID" value="GKV13286.1"/>
    <property type="molecule type" value="Genomic_DNA"/>
</dbReference>
<keyword evidence="2" id="KW-1185">Reference proteome</keyword>
<name>A0AAV5JQR5_9ROSI</name>
<dbReference type="Proteomes" id="UP001054252">
    <property type="component" value="Unassembled WGS sequence"/>
</dbReference>
<proteinExistence type="predicted"/>
<comment type="caution">
    <text evidence="1">The sequence shown here is derived from an EMBL/GenBank/DDBJ whole genome shotgun (WGS) entry which is preliminary data.</text>
</comment>
<sequence length="212" mass="22795">MACIMDALGRSYALQHGSTATPCHDLGMDVANSCKARLLSVPCRTRARARACARESQHLKPYHPHASQQLDLACLRMHPCLGSGHFRMPTHVALDCLRTPSRVLSATSRHGPGIDASVAKARCVLHDPPCTCVLVYVCVVAATPCRDTDTRVLHARVHASACTSTCARARVRTCTPRRCVACLLDTGHTPCVLVAATPCHDALDFGPRTLVP</sequence>
<evidence type="ECO:0000313" key="2">
    <source>
        <dbReference type="Proteomes" id="UP001054252"/>
    </source>
</evidence>
<reference evidence="1 2" key="1">
    <citation type="journal article" date="2021" name="Commun. Biol.">
        <title>The genome of Shorea leprosula (Dipterocarpaceae) highlights the ecological relevance of drought in aseasonal tropical rainforests.</title>
        <authorList>
            <person name="Ng K.K.S."/>
            <person name="Kobayashi M.J."/>
            <person name="Fawcett J.A."/>
            <person name="Hatakeyama M."/>
            <person name="Paape T."/>
            <person name="Ng C.H."/>
            <person name="Ang C.C."/>
            <person name="Tnah L.H."/>
            <person name="Lee C.T."/>
            <person name="Nishiyama T."/>
            <person name="Sese J."/>
            <person name="O'Brien M.J."/>
            <person name="Copetti D."/>
            <person name="Mohd Noor M.I."/>
            <person name="Ong R.C."/>
            <person name="Putra M."/>
            <person name="Sireger I.Z."/>
            <person name="Indrioko S."/>
            <person name="Kosugi Y."/>
            <person name="Izuno A."/>
            <person name="Isagi Y."/>
            <person name="Lee S.L."/>
            <person name="Shimizu K.K."/>
        </authorList>
    </citation>
    <scope>NUCLEOTIDE SEQUENCE [LARGE SCALE GENOMIC DNA]</scope>
    <source>
        <strain evidence="1">214</strain>
    </source>
</reference>
<protein>
    <submittedName>
        <fullName evidence="1">Uncharacterized protein</fullName>
    </submittedName>
</protein>
<dbReference type="AlphaFoldDB" id="A0AAV5JQR5"/>
<accession>A0AAV5JQR5</accession>
<gene>
    <name evidence="1" type="ORF">SLEP1_g24316</name>
</gene>
<evidence type="ECO:0000313" key="1">
    <source>
        <dbReference type="EMBL" id="GKV13286.1"/>
    </source>
</evidence>